<dbReference type="EMBL" id="CABDLL010000009">
    <property type="protein sequence ID" value="VTE39415.1"/>
    <property type="molecule type" value="Genomic_DNA"/>
</dbReference>
<feature type="active site" description="Proton donor/acceptor" evidence="3">
    <location>
        <position position="71"/>
    </location>
</feature>
<evidence type="ECO:0000256" key="3">
    <source>
        <dbReference type="PIRSR" id="PIRSR001365-1"/>
    </source>
</evidence>
<dbReference type="PIRSF" id="PIRSF001365">
    <property type="entry name" value="DHDPS"/>
    <property type="match status" value="1"/>
</dbReference>
<evidence type="ECO:0000313" key="5">
    <source>
        <dbReference type="EMBL" id="VTE39415.1"/>
    </source>
</evidence>
<evidence type="ECO:0000256" key="2">
    <source>
        <dbReference type="PIRNR" id="PIRNR001365"/>
    </source>
</evidence>
<evidence type="ECO:0000256" key="1">
    <source>
        <dbReference type="ARBA" id="ARBA00023239"/>
    </source>
</evidence>
<dbReference type="PANTHER" id="PTHR42849:SF1">
    <property type="entry name" value="N-ACETYLNEURAMINATE LYASE"/>
    <property type="match status" value="1"/>
</dbReference>
<evidence type="ECO:0000313" key="6">
    <source>
        <dbReference type="Proteomes" id="UP000310997"/>
    </source>
</evidence>
<evidence type="ECO:0000256" key="4">
    <source>
        <dbReference type="PIRSR" id="PIRSR001365-2"/>
    </source>
</evidence>
<feature type="active site" description="Schiff-base intermediate with substrate" evidence="3">
    <location>
        <position position="99"/>
    </location>
</feature>
<dbReference type="GO" id="GO:0008747">
    <property type="term" value="F:N-acetylneuraminate lyase activity"/>
    <property type="evidence" value="ECO:0007669"/>
    <property type="project" value="UniProtKB-EC"/>
</dbReference>
<dbReference type="GO" id="GO:0019262">
    <property type="term" value="P:N-acetylneuraminate catabolic process"/>
    <property type="evidence" value="ECO:0007669"/>
    <property type="project" value="TreeGrafter"/>
</dbReference>
<dbReference type="PANTHER" id="PTHR42849">
    <property type="entry name" value="N-ACETYLNEURAMINATE LYASE"/>
    <property type="match status" value="1"/>
</dbReference>
<dbReference type="EC" id="4.1.3.3" evidence="5"/>
<dbReference type="SUPFAM" id="SSF51569">
    <property type="entry name" value="Aldolase"/>
    <property type="match status" value="1"/>
</dbReference>
<dbReference type="InterPro" id="IPR002220">
    <property type="entry name" value="DapA-like"/>
</dbReference>
<sequence>MAVAKGKLTIIAHVACNNTKDSMELVRHAESLGVDAIATIPPIYFRLPEYSVAKYWNDISSAAPNTDYVIYNIPQLAGVALTPSLYTEMLKNPRVIGVKNSSMPVQDIQTFVSLGGEDHIVFNGPDEQFLGGRLMGARAGIGGTYGAMPELFLKLNQLIADKDLETARELQYAINAIIGKLTSAHGNMYGVIKEVLKINEGLTIGSVRSPLTPVTEEDRPVVEAAAALKEALVPSLAENTRLEFAHHQNTAGMLGAYYHFKIK</sequence>
<dbReference type="PRINTS" id="PR00146">
    <property type="entry name" value="DHPICSNTHASE"/>
</dbReference>
<comment type="similarity">
    <text evidence="2">Belongs to the DapA family.</text>
</comment>
<dbReference type="Pfam" id="PF00701">
    <property type="entry name" value="DHDPS"/>
    <property type="match status" value="1"/>
</dbReference>
<gene>
    <name evidence="5" type="primary">nanA_3</name>
    <name evidence="5" type="ORF">SAMEA4038883_01340</name>
</gene>
<dbReference type="Gene3D" id="3.20.20.70">
    <property type="entry name" value="Aldolase class I"/>
    <property type="match status" value="1"/>
</dbReference>
<reference evidence="5 6" key="1">
    <citation type="submission" date="2019-04" db="EMBL/GenBank/DDBJ databases">
        <authorList>
            <consortium name="Pathogen Informatics"/>
        </authorList>
    </citation>
    <scope>NUCLEOTIDE SEQUENCE [LARGE SCALE GENOMIC DNA]</scope>
    <source>
        <strain evidence="5 6">GPSC559</strain>
    </source>
</reference>
<dbReference type="InterPro" id="IPR013785">
    <property type="entry name" value="Aldolase_TIM"/>
</dbReference>
<dbReference type="GO" id="GO:0005829">
    <property type="term" value="C:cytosol"/>
    <property type="evidence" value="ECO:0007669"/>
    <property type="project" value="TreeGrafter"/>
</dbReference>
<organism evidence="5 6">
    <name type="scientific">Streptococcus pneumoniae</name>
    <dbReference type="NCBI Taxonomy" id="1313"/>
    <lineage>
        <taxon>Bacteria</taxon>
        <taxon>Bacillati</taxon>
        <taxon>Bacillota</taxon>
        <taxon>Bacilli</taxon>
        <taxon>Lactobacillales</taxon>
        <taxon>Streptococcaceae</taxon>
        <taxon>Streptococcus</taxon>
    </lineage>
</organism>
<feature type="binding site" evidence="4">
    <location>
        <position position="141"/>
    </location>
    <ligand>
        <name>pyruvate</name>
        <dbReference type="ChEBI" id="CHEBI:15361"/>
    </ligand>
</feature>
<name>A0A4N9BLR5_STREE</name>
<accession>A0A4N9BLR5</accession>
<dbReference type="AlphaFoldDB" id="A0A4N9BLR5"/>
<proteinExistence type="inferred from homology"/>
<dbReference type="SMART" id="SM01130">
    <property type="entry name" value="DHDPS"/>
    <property type="match status" value="1"/>
</dbReference>
<dbReference type="Proteomes" id="UP000310997">
    <property type="component" value="Unassembled WGS sequence"/>
</dbReference>
<keyword evidence="1 2" id="KW-0456">Lyase</keyword>
<protein>
    <submittedName>
        <fullName evidence="5">N-acetylneuraminate lyase</fullName>
        <ecNumber evidence="5">4.1.3.3</ecNumber>
    </submittedName>
</protein>